<feature type="compositionally biased region" description="Polar residues" evidence="1">
    <location>
        <begin position="218"/>
        <end position="244"/>
    </location>
</feature>
<reference evidence="3" key="2">
    <citation type="submission" date="2020-04" db="EMBL/GenBank/DDBJ databases">
        <authorList>
            <consortium name="NCBI Genome Project"/>
        </authorList>
    </citation>
    <scope>NUCLEOTIDE SEQUENCE</scope>
    <source>
        <strain evidence="3">CBS 342.82</strain>
    </source>
</reference>
<keyword evidence="2" id="KW-1185">Reference proteome</keyword>
<dbReference type="Proteomes" id="UP000504637">
    <property type="component" value="Unplaced"/>
</dbReference>
<feature type="compositionally biased region" description="Low complexity" evidence="1">
    <location>
        <begin position="160"/>
        <end position="183"/>
    </location>
</feature>
<dbReference type="GeneID" id="54357900"/>
<dbReference type="AlphaFoldDB" id="A0A6J3M120"/>
<sequence length="529" mass="56422">MADHSNSVTCTNESRRRGEGTIVDSEAGRDAGWNLRDTLEPPMQTPVALYGSSESCNADLADARRFHDEVTKKGIKGRGSRSSVKRVPARRQSSSHNRKSFADPQRSTTPTTSNPIKGVNKEASDRIPPHLRARLEAPAQSCASPHRTAHLPWKPKESVAAAYSSDKPSAASSADKSLAAPSSDESLGKSSPTSKNNVSSFADTALNSPSHREDSRESPSSNDGTGIDQSSIGQITDLPATSPTVKPKSAPERVDGASHKGNLPPIATEIKSTVAMAQGTPVSPPHPLQYRVDFTHQVPQHSVVIPPPPNGIQLSDPHRSIQSASHITMNASHAYAAADHLHGLQTISRPSPYRSNPGMQALPSHAIYDQVAPYPAQDQHSVWPSSTPMPSTPDQASWQTSPPGLPYVPSTQSHGFWRSVVPVIPSWTSLGPPTFPAHHEMPSAYTFDHGQKPVGFFVDDSPPSPVPDHLSAPSSGVSSLKMINGYSAFPTALDTVAAGQQLPQSSQHNQTQLLMNGGIPRVRPAPNDV</sequence>
<organism evidence="3">
    <name type="scientific">Dissoconium aciculare CBS 342.82</name>
    <dbReference type="NCBI Taxonomy" id="1314786"/>
    <lineage>
        <taxon>Eukaryota</taxon>
        <taxon>Fungi</taxon>
        <taxon>Dikarya</taxon>
        <taxon>Ascomycota</taxon>
        <taxon>Pezizomycotina</taxon>
        <taxon>Dothideomycetes</taxon>
        <taxon>Dothideomycetidae</taxon>
        <taxon>Mycosphaerellales</taxon>
        <taxon>Dissoconiaceae</taxon>
        <taxon>Dissoconium</taxon>
    </lineage>
</organism>
<feature type="compositionally biased region" description="Polar residues" evidence="1">
    <location>
        <begin position="184"/>
        <end position="209"/>
    </location>
</feature>
<feature type="region of interest" description="Disordered" evidence="1">
    <location>
        <begin position="377"/>
        <end position="405"/>
    </location>
</feature>
<feature type="compositionally biased region" description="Polar residues" evidence="1">
    <location>
        <begin position="378"/>
        <end position="402"/>
    </location>
</feature>
<feature type="compositionally biased region" description="Polar residues" evidence="1">
    <location>
        <begin position="105"/>
        <end position="115"/>
    </location>
</feature>
<feature type="compositionally biased region" description="Basic and acidic residues" evidence="1">
    <location>
        <begin position="249"/>
        <end position="258"/>
    </location>
</feature>
<gene>
    <name evidence="3" type="ORF">K489DRAFT_268859</name>
</gene>
<protein>
    <submittedName>
        <fullName evidence="3">Uncharacterized protein</fullName>
    </submittedName>
</protein>
<feature type="compositionally biased region" description="Basic and acidic residues" evidence="1">
    <location>
        <begin position="119"/>
        <end position="128"/>
    </location>
</feature>
<feature type="region of interest" description="Disordered" evidence="1">
    <location>
        <begin position="69"/>
        <end position="264"/>
    </location>
</feature>
<name>A0A6J3M120_9PEZI</name>
<feature type="compositionally biased region" description="Basic residues" evidence="1">
    <location>
        <begin position="73"/>
        <end position="89"/>
    </location>
</feature>
<reference evidence="3" key="3">
    <citation type="submission" date="2025-08" db="UniProtKB">
        <authorList>
            <consortium name="RefSeq"/>
        </authorList>
    </citation>
    <scope>IDENTIFICATION</scope>
    <source>
        <strain evidence="3">CBS 342.82</strain>
    </source>
</reference>
<accession>A0A6J3M120</accession>
<evidence type="ECO:0000313" key="2">
    <source>
        <dbReference type="Proteomes" id="UP000504637"/>
    </source>
</evidence>
<feature type="compositionally biased region" description="Polar residues" evidence="1">
    <location>
        <begin position="1"/>
        <end position="12"/>
    </location>
</feature>
<evidence type="ECO:0000256" key="1">
    <source>
        <dbReference type="SAM" id="MobiDB-lite"/>
    </source>
</evidence>
<dbReference type="RefSeq" id="XP_033458240.1">
    <property type="nucleotide sequence ID" value="XM_033600100.1"/>
</dbReference>
<evidence type="ECO:0000313" key="3">
    <source>
        <dbReference type="RefSeq" id="XP_033458240.1"/>
    </source>
</evidence>
<proteinExistence type="predicted"/>
<reference evidence="3" key="1">
    <citation type="submission" date="2020-01" db="EMBL/GenBank/DDBJ databases">
        <authorList>
            <consortium name="DOE Joint Genome Institute"/>
            <person name="Haridas S."/>
            <person name="Albert R."/>
            <person name="Binder M."/>
            <person name="Bloem J."/>
            <person name="Labutti K."/>
            <person name="Salamov A."/>
            <person name="Andreopoulos B."/>
            <person name="Baker S.E."/>
            <person name="Barry K."/>
            <person name="Bills G."/>
            <person name="Bluhm B.H."/>
            <person name="Cannon C."/>
            <person name="Castanera R."/>
            <person name="Culley D.E."/>
            <person name="Daum C."/>
            <person name="Ezra D."/>
            <person name="Gonzalez J.B."/>
            <person name="Henrissat B."/>
            <person name="Kuo A."/>
            <person name="Liang C."/>
            <person name="Lipzen A."/>
            <person name="Lutzoni F."/>
            <person name="Magnuson J."/>
            <person name="Mondo S."/>
            <person name="Nolan M."/>
            <person name="Ohm R."/>
            <person name="Pangilinan J."/>
            <person name="Park H.-J."/>
            <person name="Ramirez L."/>
            <person name="Alfaro M."/>
            <person name="Sun H."/>
            <person name="Tritt A."/>
            <person name="Yoshinaga Y."/>
            <person name="Zwiers L.-H."/>
            <person name="Turgeon B.G."/>
            <person name="Goodwin S.B."/>
            <person name="Spatafora J.W."/>
            <person name="Crous P.W."/>
            <person name="Grigoriev I.V."/>
        </authorList>
    </citation>
    <scope>NUCLEOTIDE SEQUENCE</scope>
    <source>
        <strain evidence="3">CBS 342.82</strain>
    </source>
</reference>
<feature type="region of interest" description="Disordered" evidence="1">
    <location>
        <begin position="1"/>
        <end position="51"/>
    </location>
</feature>